<evidence type="ECO:0008006" key="5">
    <source>
        <dbReference type="Google" id="ProtNLM"/>
    </source>
</evidence>
<name>A0A1C3H6U0_9GAMM</name>
<keyword evidence="2" id="KW-0732">Signal</keyword>
<gene>
    <name evidence="3" type="ORF">CHUV0807_2305</name>
</gene>
<dbReference type="Proteomes" id="UP000190837">
    <property type="component" value="Unassembled WGS sequence"/>
</dbReference>
<dbReference type="EMBL" id="FKLO01000077">
    <property type="protein sequence ID" value="SAM71270.1"/>
    <property type="molecule type" value="Genomic_DNA"/>
</dbReference>
<dbReference type="PROSITE" id="PS51257">
    <property type="entry name" value="PROKAR_LIPOPROTEIN"/>
    <property type="match status" value="1"/>
</dbReference>
<evidence type="ECO:0000256" key="2">
    <source>
        <dbReference type="SAM" id="SignalP"/>
    </source>
</evidence>
<protein>
    <recommendedName>
        <fullName evidence="5">Lipoprotein</fullName>
    </recommendedName>
</protein>
<dbReference type="RefSeq" id="WP_143312309.1">
    <property type="nucleotide sequence ID" value="NZ_CP171111.1"/>
</dbReference>
<evidence type="ECO:0000313" key="3">
    <source>
        <dbReference type="EMBL" id="SAM71270.1"/>
    </source>
</evidence>
<reference evidence="4" key="1">
    <citation type="submission" date="2016-04" db="EMBL/GenBank/DDBJ databases">
        <authorList>
            <person name="Tagini F."/>
        </authorList>
    </citation>
    <scope>NUCLEOTIDE SEQUENCE [LARGE SCALE GENOMIC DNA]</scope>
    <source>
        <strain evidence="4">CHUV0807</strain>
    </source>
</reference>
<feature type="region of interest" description="Disordered" evidence="1">
    <location>
        <begin position="20"/>
        <end position="75"/>
    </location>
</feature>
<evidence type="ECO:0000256" key="1">
    <source>
        <dbReference type="SAM" id="MobiDB-lite"/>
    </source>
</evidence>
<evidence type="ECO:0000313" key="4">
    <source>
        <dbReference type="Proteomes" id="UP000190837"/>
    </source>
</evidence>
<dbReference type="AlphaFoldDB" id="A0A1C3H6U0"/>
<organism evidence="3 4">
    <name type="scientific">Cardiobacterium hominis</name>
    <dbReference type="NCBI Taxonomy" id="2718"/>
    <lineage>
        <taxon>Bacteria</taxon>
        <taxon>Pseudomonadati</taxon>
        <taxon>Pseudomonadota</taxon>
        <taxon>Gammaproteobacteria</taxon>
        <taxon>Cardiobacteriales</taxon>
        <taxon>Cardiobacteriaceae</taxon>
        <taxon>Cardiobacterium</taxon>
    </lineage>
</organism>
<feature type="signal peptide" evidence="2">
    <location>
        <begin position="1"/>
        <end position="21"/>
    </location>
</feature>
<feature type="chain" id="PRO_5008674953" description="Lipoprotein" evidence="2">
    <location>
        <begin position="22"/>
        <end position="75"/>
    </location>
</feature>
<proteinExistence type="predicted"/>
<accession>A0A1C3H6U0</accession>
<sequence>MKTTTPLTIALLSLSVLTACGGGGGHENFTSPPPPGTPVSDSSTATPAPTTQDPQDYWTEDRMKNAQPAPMPEMP</sequence>
<feature type="compositionally biased region" description="Low complexity" evidence="1">
    <location>
        <begin position="40"/>
        <end position="56"/>
    </location>
</feature>